<organism evidence="2 3">
    <name type="scientific">Tistrella mobilis</name>
    <dbReference type="NCBI Taxonomy" id="171437"/>
    <lineage>
        <taxon>Bacteria</taxon>
        <taxon>Pseudomonadati</taxon>
        <taxon>Pseudomonadota</taxon>
        <taxon>Alphaproteobacteria</taxon>
        <taxon>Geminicoccales</taxon>
        <taxon>Geminicoccaceae</taxon>
        <taxon>Tistrella</taxon>
    </lineage>
</organism>
<name>A0A3B9IRA2_9PROT</name>
<dbReference type="Gene3D" id="2.160.20.10">
    <property type="entry name" value="Single-stranded right-handed beta-helix, Pectin lyase-like"/>
    <property type="match status" value="1"/>
</dbReference>
<dbReference type="Proteomes" id="UP000257706">
    <property type="component" value="Unassembled WGS sequence"/>
</dbReference>
<dbReference type="Pfam" id="PF12708">
    <property type="entry name" value="Pect-lyase_RHGA_epim"/>
    <property type="match status" value="1"/>
</dbReference>
<evidence type="ECO:0000259" key="1">
    <source>
        <dbReference type="Pfam" id="PF12708"/>
    </source>
</evidence>
<gene>
    <name evidence="2" type="ORF">DCK97_20680</name>
</gene>
<dbReference type="InterPro" id="IPR011050">
    <property type="entry name" value="Pectin_lyase_fold/virulence"/>
</dbReference>
<protein>
    <recommendedName>
        <fullName evidence="1">Rhamnogalacturonase A/B/Epimerase-like pectate lyase domain-containing protein</fullName>
    </recommendedName>
</protein>
<sequence>MALHDIDELAIVDTITDLRSLATTGPWTMVRVLGYHSAGDGAGGLFRWDASAWNSNEIIPGRSTPDDGGTRIVPTGQTSGPGLWRRVMASRDRLNVRCFGARGNNSTNDSDAFEAACFYGPVHISDGSYKITRRITMYGRTNLIGTGPNATIYGTVPDDYIFYSEGTNGGLIENLTFNECNTRASIYLTHPASIQNGAHLWMLRKVRFWRQKGPSIVTDGVYDMNWADIDIYWPEARPGVTPTPATDAAVIFLAGTNNLNIDGLHLEQPKYCGIYVADGAEISVQEGKIDCYGDASKSPSEGAIYIDGGSIKLSNFLLAGIVGPRVIMKGTASLHGDRTCAMGGGGNAPQIVLEGSYGHTGATYASRRPTWPRITWMGSIGYLGVDTDQFATCFIDARMPSPLKRKGKVTVSSGNNIHVGTITDLNTGTSDQDIRCTVASATNGHVARALAGSDYITSSERWYTLTGTTASALGMSVNSNVFVEHLPHHGLDVKLDPRSFEYSLPLFAALLTTTVTSASYNTATGYTTVTVDTTFPKTEYAGRWLYTASGRWHKILEPAEMNEDEISNISTFLLPYDVTTEFTASSAVTVRTGAMVNASLQGDRVVWGRDDMLVSEALETLRRKGRGPNEVYSLADGA</sequence>
<proteinExistence type="predicted"/>
<comment type="caution">
    <text evidence="2">The sequence shown here is derived from an EMBL/GenBank/DDBJ whole genome shotgun (WGS) entry which is preliminary data.</text>
</comment>
<feature type="domain" description="Rhamnogalacturonase A/B/Epimerase-like pectate lyase" evidence="1">
    <location>
        <begin position="95"/>
        <end position="201"/>
    </location>
</feature>
<dbReference type="AlphaFoldDB" id="A0A3B9IRA2"/>
<dbReference type="InterPro" id="IPR012334">
    <property type="entry name" value="Pectin_lyas_fold"/>
</dbReference>
<accession>A0A3B9IRA2</accession>
<evidence type="ECO:0000313" key="2">
    <source>
        <dbReference type="EMBL" id="HAE49833.1"/>
    </source>
</evidence>
<dbReference type="InterPro" id="IPR024535">
    <property type="entry name" value="RHGA/B-epi-like_pectate_lyase"/>
</dbReference>
<dbReference type="EMBL" id="DMAI01000339">
    <property type="protein sequence ID" value="HAE49833.1"/>
    <property type="molecule type" value="Genomic_DNA"/>
</dbReference>
<reference evidence="2 3" key="1">
    <citation type="journal article" date="2018" name="Nat. Biotechnol.">
        <title>A standardized bacterial taxonomy based on genome phylogeny substantially revises the tree of life.</title>
        <authorList>
            <person name="Parks D.H."/>
            <person name="Chuvochina M."/>
            <person name="Waite D.W."/>
            <person name="Rinke C."/>
            <person name="Skarshewski A."/>
            <person name="Chaumeil P.A."/>
            <person name="Hugenholtz P."/>
        </authorList>
    </citation>
    <scope>NUCLEOTIDE SEQUENCE [LARGE SCALE GENOMIC DNA]</scope>
    <source>
        <strain evidence="2">UBA8739</strain>
    </source>
</reference>
<evidence type="ECO:0000313" key="3">
    <source>
        <dbReference type="Proteomes" id="UP000257706"/>
    </source>
</evidence>
<dbReference type="SUPFAM" id="SSF51126">
    <property type="entry name" value="Pectin lyase-like"/>
    <property type="match status" value="1"/>
</dbReference>